<keyword evidence="4" id="KW-1003">Cell membrane</keyword>
<feature type="transmembrane region" description="Helical" evidence="8">
    <location>
        <begin position="362"/>
        <end position="382"/>
    </location>
</feature>
<dbReference type="GO" id="GO:0015293">
    <property type="term" value="F:symporter activity"/>
    <property type="evidence" value="ECO:0007669"/>
    <property type="project" value="InterPro"/>
</dbReference>
<protein>
    <submittedName>
        <fullName evidence="9">MFS transporter</fullName>
    </submittedName>
</protein>
<dbReference type="SUPFAM" id="SSF103473">
    <property type="entry name" value="MFS general substrate transporter"/>
    <property type="match status" value="1"/>
</dbReference>
<gene>
    <name evidence="9" type="ORF">JIN87_22800</name>
</gene>
<feature type="transmembrane region" description="Helical" evidence="8">
    <location>
        <begin position="408"/>
        <end position="432"/>
    </location>
</feature>
<dbReference type="AlphaFoldDB" id="A0A934S0M1"/>
<dbReference type="GO" id="GO:0008643">
    <property type="term" value="P:carbohydrate transport"/>
    <property type="evidence" value="ECO:0007669"/>
    <property type="project" value="InterPro"/>
</dbReference>
<evidence type="ECO:0000256" key="1">
    <source>
        <dbReference type="ARBA" id="ARBA00004651"/>
    </source>
</evidence>
<dbReference type="InterPro" id="IPR018043">
    <property type="entry name" value="Na/Gal_symport_CS"/>
</dbReference>
<dbReference type="PROSITE" id="PS00872">
    <property type="entry name" value="NA_GALACTOSIDE_SYMP"/>
    <property type="match status" value="1"/>
</dbReference>
<feature type="transmembrane region" description="Helical" evidence="8">
    <location>
        <begin position="132"/>
        <end position="153"/>
    </location>
</feature>
<proteinExistence type="inferred from homology"/>
<evidence type="ECO:0000256" key="6">
    <source>
        <dbReference type="ARBA" id="ARBA00022989"/>
    </source>
</evidence>
<evidence type="ECO:0000256" key="3">
    <source>
        <dbReference type="ARBA" id="ARBA00022448"/>
    </source>
</evidence>
<keyword evidence="3" id="KW-0813">Transport</keyword>
<comment type="similarity">
    <text evidence="2">Belongs to the sodium:galactoside symporter (TC 2.A.2) family.</text>
</comment>
<evidence type="ECO:0000256" key="4">
    <source>
        <dbReference type="ARBA" id="ARBA00022475"/>
    </source>
</evidence>
<feature type="transmembrane region" description="Helical" evidence="8">
    <location>
        <begin position="336"/>
        <end position="356"/>
    </location>
</feature>
<evidence type="ECO:0000256" key="2">
    <source>
        <dbReference type="ARBA" id="ARBA00009617"/>
    </source>
</evidence>
<keyword evidence="6 8" id="KW-1133">Transmembrane helix</keyword>
<dbReference type="Proteomes" id="UP000617628">
    <property type="component" value="Unassembled WGS sequence"/>
</dbReference>
<keyword evidence="5 8" id="KW-0812">Transmembrane</keyword>
<feature type="transmembrane region" description="Helical" evidence="8">
    <location>
        <begin position="36"/>
        <end position="59"/>
    </location>
</feature>
<reference evidence="9" key="1">
    <citation type="submission" date="2021-01" db="EMBL/GenBank/DDBJ databases">
        <title>Modified the classification status of verrucomicrobia.</title>
        <authorList>
            <person name="Feng X."/>
        </authorList>
    </citation>
    <scope>NUCLEOTIDE SEQUENCE</scope>
    <source>
        <strain evidence="9">KCTC 13126</strain>
    </source>
</reference>
<dbReference type="GO" id="GO:0005886">
    <property type="term" value="C:plasma membrane"/>
    <property type="evidence" value="ECO:0007669"/>
    <property type="project" value="UniProtKB-SubCell"/>
</dbReference>
<dbReference type="InterPro" id="IPR036259">
    <property type="entry name" value="MFS_trans_sf"/>
</dbReference>
<evidence type="ECO:0000313" key="9">
    <source>
        <dbReference type="EMBL" id="MBK1879733.1"/>
    </source>
</evidence>
<dbReference type="PANTHER" id="PTHR11328">
    <property type="entry name" value="MAJOR FACILITATOR SUPERFAMILY DOMAIN-CONTAINING PROTEIN"/>
    <property type="match status" value="1"/>
</dbReference>
<dbReference type="PANTHER" id="PTHR11328:SF24">
    <property type="entry name" value="MAJOR FACILITATOR SUPERFAMILY (MFS) PROFILE DOMAIN-CONTAINING PROTEIN"/>
    <property type="match status" value="1"/>
</dbReference>
<keyword evidence="7 8" id="KW-0472">Membrane</keyword>
<sequence>MNKIPESERVPTKEKTAYAIGQSMDMFAANTTINTLWMPFFNLGLGINAAVLGVILMIYRLWDAFSDPLVGFISDNARTRWGRRRPFILVAAFFVAFLYPAFWYMPNIVQFFGADPDAVFASFSVGGDMLEFTVLSVWLVGFGILFFLVFSFWSMPYYGLQLELTPNYDEKTRVTAAMTVVGKINIIFGALILWLASDWLADKSAGAAGIIVGMQTLCIPFAIVMLIVGVLPALFVKERNYGKSVVSQKKEKFSTSLKESFTCGPLWILIGISFFHVFGATVIGQLGYYVNLFKVSDGAIGDATMLELVKRTGEVVVGLAFIPVWIWLAEKLDKKSVLAIILVGGVLNQFVAFYCIRPDMPYLQVLPAALNAGVSASVWLILPSMKADVADWDELKTGKRREASLNSFYSWFIKAALTASAGATGIVVQYVAGIDPSLETQPAEVVDRLFKAFLIMPGVLLAIPMLFLFFYPLSRKRMEGVRSELEERRVAS</sequence>
<dbReference type="RefSeq" id="WP_200357947.1">
    <property type="nucleotide sequence ID" value="NZ_JBHLTO010000008.1"/>
</dbReference>
<accession>A0A934S0M1</accession>
<evidence type="ECO:0000313" key="10">
    <source>
        <dbReference type="Proteomes" id="UP000617628"/>
    </source>
</evidence>
<comment type="subcellular location">
    <subcellularLocation>
        <location evidence="1">Cell membrane</location>
        <topology evidence="1">Multi-pass membrane protein</topology>
    </subcellularLocation>
</comment>
<feature type="transmembrane region" description="Helical" evidence="8">
    <location>
        <begin position="266"/>
        <end position="288"/>
    </location>
</feature>
<keyword evidence="10" id="KW-1185">Reference proteome</keyword>
<dbReference type="Pfam" id="PF13347">
    <property type="entry name" value="MFS_2"/>
    <property type="match status" value="1"/>
</dbReference>
<dbReference type="Gene3D" id="1.20.1250.20">
    <property type="entry name" value="MFS general substrate transporter like domains"/>
    <property type="match status" value="2"/>
</dbReference>
<evidence type="ECO:0000256" key="5">
    <source>
        <dbReference type="ARBA" id="ARBA00022692"/>
    </source>
</evidence>
<evidence type="ECO:0000256" key="8">
    <source>
        <dbReference type="SAM" id="Phobius"/>
    </source>
</evidence>
<feature type="transmembrane region" description="Helical" evidence="8">
    <location>
        <begin position="308"/>
        <end position="329"/>
    </location>
</feature>
<evidence type="ECO:0000256" key="7">
    <source>
        <dbReference type="ARBA" id="ARBA00023136"/>
    </source>
</evidence>
<feature type="transmembrane region" description="Helical" evidence="8">
    <location>
        <begin position="174"/>
        <end position="196"/>
    </location>
</feature>
<dbReference type="InterPro" id="IPR039672">
    <property type="entry name" value="MFS_2"/>
</dbReference>
<dbReference type="GO" id="GO:0006814">
    <property type="term" value="P:sodium ion transport"/>
    <property type="evidence" value="ECO:0007669"/>
    <property type="project" value="InterPro"/>
</dbReference>
<dbReference type="EMBL" id="JAENIL010000056">
    <property type="protein sequence ID" value="MBK1879733.1"/>
    <property type="molecule type" value="Genomic_DNA"/>
</dbReference>
<feature type="transmembrane region" description="Helical" evidence="8">
    <location>
        <begin position="208"/>
        <end position="235"/>
    </location>
</feature>
<comment type="caution">
    <text evidence="9">The sequence shown here is derived from an EMBL/GenBank/DDBJ whole genome shotgun (WGS) entry which is preliminary data.</text>
</comment>
<organism evidence="9 10">
    <name type="scientific">Pelagicoccus mobilis</name>
    <dbReference type="NCBI Taxonomy" id="415221"/>
    <lineage>
        <taxon>Bacteria</taxon>
        <taxon>Pseudomonadati</taxon>
        <taxon>Verrucomicrobiota</taxon>
        <taxon>Opitutia</taxon>
        <taxon>Puniceicoccales</taxon>
        <taxon>Pelagicoccaceae</taxon>
        <taxon>Pelagicoccus</taxon>
    </lineage>
</organism>
<feature type="transmembrane region" description="Helical" evidence="8">
    <location>
        <begin position="452"/>
        <end position="473"/>
    </location>
</feature>
<feature type="transmembrane region" description="Helical" evidence="8">
    <location>
        <begin position="87"/>
        <end position="105"/>
    </location>
</feature>
<name>A0A934S0M1_9BACT</name>